<dbReference type="Gene3D" id="3.30.420.10">
    <property type="entry name" value="Ribonuclease H-like superfamily/Ribonuclease H"/>
    <property type="match status" value="1"/>
</dbReference>
<protein>
    <recommendedName>
        <fullName evidence="1">Integrase catalytic domain-containing protein</fullName>
    </recommendedName>
</protein>
<dbReference type="Gene3D" id="1.10.340.70">
    <property type="match status" value="1"/>
</dbReference>
<dbReference type="InterPro" id="IPR041588">
    <property type="entry name" value="Integrase_H2C2"/>
</dbReference>
<accession>A0AAD8NXQ8</accession>
<dbReference type="InterPro" id="IPR056924">
    <property type="entry name" value="SH3_Tf2-1"/>
</dbReference>
<dbReference type="PANTHER" id="PTHR45835">
    <property type="entry name" value="YALI0A06105P"/>
    <property type="match status" value="1"/>
</dbReference>
<comment type="caution">
    <text evidence="2">The sequence shown here is derived from an EMBL/GenBank/DDBJ whole genome shotgun (WGS) entry which is preliminary data.</text>
</comment>
<keyword evidence="3" id="KW-1185">Reference proteome</keyword>
<dbReference type="Pfam" id="PF17921">
    <property type="entry name" value="Integrase_H2C2"/>
    <property type="match status" value="1"/>
</dbReference>
<gene>
    <name evidence="2" type="ORF">QVD17_19924</name>
</gene>
<dbReference type="EMBL" id="JAUHHV010000005">
    <property type="protein sequence ID" value="KAK1424591.1"/>
    <property type="molecule type" value="Genomic_DNA"/>
</dbReference>
<dbReference type="InterPro" id="IPR036397">
    <property type="entry name" value="RNaseH_sf"/>
</dbReference>
<dbReference type="GO" id="GO:0015074">
    <property type="term" value="P:DNA integration"/>
    <property type="evidence" value="ECO:0007669"/>
    <property type="project" value="InterPro"/>
</dbReference>
<dbReference type="PANTHER" id="PTHR45835:SF101">
    <property type="entry name" value="NUCLEOTIDYLTRANSFERASE, RIBONUCLEASE H"/>
    <property type="match status" value="1"/>
</dbReference>
<dbReference type="AlphaFoldDB" id="A0AAD8NXQ8"/>
<dbReference type="PROSITE" id="PS50994">
    <property type="entry name" value="INTEGRASE"/>
    <property type="match status" value="1"/>
</dbReference>
<dbReference type="Pfam" id="PF24626">
    <property type="entry name" value="SH3_Tf2-1"/>
    <property type="match status" value="1"/>
</dbReference>
<sequence length="310" mass="36361">MYMSLRSHYWWPRMNKDIALYVSKCLTCTRVKAKHQRPSGLLEQPEIPVWKWESIAMDFITKLPPSNGYDSIWVIVDRLTKSAHFLPIKETYSAEKRAQLYVKEIVCRHGLPLDIISDRDGRFLSRFWKGLQDAMALYGRKCRSPLCWTEVGDSQITRPEMIQETTDKIRKIRENLLAARNPQKYYVDKKRKPLEYEIGDMVLLKVSPWKGVFRFAKKGKLAPRYVGPFKVLKRIGKVSYELELPEELGGVHPVFHVSNLKKCLSDDNLIVPIDDIRIDESMQFIERSLEIIDREVKQLKRSRIPIVKVR</sequence>
<proteinExistence type="predicted"/>
<evidence type="ECO:0000313" key="3">
    <source>
        <dbReference type="Proteomes" id="UP001229421"/>
    </source>
</evidence>
<dbReference type="GO" id="GO:0003676">
    <property type="term" value="F:nucleic acid binding"/>
    <property type="evidence" value="ECO:0007669"/>
    <property type="project" value="InterPro"/>
</dbReference>
<reference evidence="2" key="1">
    <citation type="journal article" date="2023" name="bioRxiv">
        <title>Improved chromosome-level genome assembly for marigold (Tagetes erecta).</title>
        <authorList>
            <person name="Jiang F."/>
            <person name="Yuan L."/>
            <person name="Wang S."/>
            <person name="Wang H."/>
            <person name="Xu D."/>
            <person name="Wang A."/>
            <person name="Fan W."/>
        </authorList>
    </citation>
    <scope>NUCLEOTIDE SEQUENCE</scope>
    <source>
        <strain evidence="2">WSJ</strain>
        <tissue evidence="2">Leaf</tissue>
    </source>
</reference>
<dbReference type="SUPFAM" id="SSF53098">
    <property type="entry name" value="Ribonuclease H-like"/>
    <property type="match status" value="1"/>
</dbReference>
<name>A0AAD8NXQ8_TARER</name>
<evidence type="ECO:0000259" key="1">
    <source>
        <dbReference type="PROSITE" id="PS50994"/>
    </source>
</evidence>
<dbReference type="Proteomes" id="UP001229421">
    <property type="component" value="Unassembled WGS sequence"/>
</dbReference>
<evidence type="ECO:0000313" key="2">
    <source>
        <dbReference type="EMBL" id="KAK1424591.1"/>
    </source>
</evidence>
<organism evidence="2 3">
    <name type="scientific">Tagetes erecta</name>
    <name type="common">African marigold</name>
    <dbReference type="NCBI Taxonomy" id="13708"/>
    <lineage>
        <taxon>Eukaryota</taxon>
        <taxon>Viridiplantae</taxon>
        <taxon>Streptophyta</taxon>
        <taxon>Embryophyta</taxon>
        <taxon>Tracheophyta</taxon>
        <taxon>Spermatophyta</taxon>
        <taxon>Magnoliopsida</taxon>
        <taxon>eudicotyledons</taxon>
        <taxon>Gunneridae</taxon>
        <taxon>Pentapetalae</taxon>
        <taxon>asterids</taxon>
        <taxon>campanulids</taxon>
        <taxon>Asterales</taxon>
        <taxon>Asteraceae</taxon>
        <taxon>Asteroideae</taxon>
        <taxon>Heliantheae alliance</taxon>
        <taxon>Tageteae</taxon>
        <taxon>Tagetes</taxon>
    </lineage>
</organism>
<feature type="domain" description="Integrase catalytic" evidence="1">
    <location>
        <begin position="44"/>
        <end position="139"/>
    </location>
</feature>
<dbReference type="InterPro" id="IPR012337">
    <property type="entry name" value="RNaseH-like_sf"/>
</dbReference>
<dbReference type="InterPro" id="IPR001584">
    <property type="entry name" value="Integrase_cat-core"/>
</dbReference>